<keyword evidence="1" id="KW-0436">Ligase</keyword>
<feature type="domain" description="ATP-grasp" evidence="5">
    <location>
        <begin position="207"/>
        <end position="407"/>
    </location>
</feature>
<organism evidence="6 7">
    <name type="scientific">Chrysophaeum taylorii</name>
    <dbReference type="NCBI Taxonomy" id="2483200"/>
    <lineage>
        <taxon>Eukaryota</taxon>
        <taxon>Sar</taxon>
        <taxon>Stramenopiles</taxon>
        <taxon>Ochrophyta</taxon>
        <taxon>Pelagophyceae</taxon>
        <taxon>Pelagomonadales</taxon>
        <taxon>Pelagomonadaceae</taxon>
        <taxon>Chrysophaeum</taxon>
    </lineage>
</organism>
<dbReference type="PANTHER" id="PTHR43585:SF2">
    <property type="entry name" value="ATP-GRASP ENZYME FSQD"/>
    <property type="match status" value="1"/>
</dbReference>
<dbReference type="Pfam" id="PF13535">
    <property type="entry name" value="ATP-grasp_4"/>
    <property type="match status" value="1"/>
</dbReference>
<dbReference type="GO" id="GO:0005524">
    <property type="term" value="F:ATP binding"/>
    <property type="evidence" value="ECO:0007669"/>
    <property type="project" value="UniProtKB-UniRule"/>
</dbReference>
<evidence type="ECO:0000256" key="2">
    <source>
        <dbReference type="ARBA" id="ARBA00022741"/>
    </source>
</evidence>
<keyword evidence="7" id="KW-1185">Reference proteome</keyword>
<protein>
    <recommendedName>
        <fullName evidence="5">ATP-grasp domain-containing protein</fullName>
    </recommendedName>
</protein>
<evidence type="ECO:0000313" key="6">
    <source>
        <dbReference type="EMBL" id="KAJ8599403.1"/>
    </source>
</evidence>
<keyword evidence="3 4" id="KW-0067">ATP-binding</keyword>
<reference evidence="6" key="1">
    <citation type="submission" date="2023-01" db="EMBL/GenBank/DDBJ databases">
        <title>Metagenome sequencing of chrysophaentin producing Chrysophaeum taylorii.</title>
        <authorList>
            <person name="Davison J."/>
            <person name="Bewley C."/>
        </authorList>
    </citation>
    <scope>NUCLEOTIDE SEQUENCE</scope>
    <source>
        <strain evidence="6">NIES-1699</strain>
    </source>
</reference>
<dbReference type="Proteomes" id="UP001230188">
    <property type="component" value="Unassembled WGS sequence"/>
</dbReference>
<evidence type="ECO:0000313" key="7">
    <source>
        <dbReference type="Proteomes" id="UP001230188"/>
    </source>
</evidence>
<gene>
    <name evidence="6" type="ORF">CTAYLR_009705</name>
</gene>
<name>A0AAD7U785_9STRA</name>
<evidence type="ECO:0000256" key="1">
    <source>
        <dbReference type="ARBA" id="ARBA00022598"/>
    </source>
</evidence>
<dbReference type="Gene3D" id="3.30.470.20">
    <property type="entry name" value="ATP-grasp fold, B domain"/>
    <property type="match status" value="1"/>
</dbReference>
<comment type="caution">
    <text evidence="6">The sequence shown here is derived from an EMBL/GenBank/DDBJ whole genome shotgun (WGS) entry which is preliminary data.</text>
</comment>
<evidence type="ECO:0000256" key="3">
    <source>
        <dbReference type="ARBA" id="ARBA00022840"/>
    </source>
</evidence>
<evidence type="ECO:0000256" key="4">
    <source>
        <dbReference type="PROSITE-ProRule" id="PRU00409"/>
    </source>
</evidence>
<dbReference type="EMBL" id="JAQMWT010000566">
    <property type="protein sequence ID" value="KAJ8599403.1"/>
    <property type="molecule type" value="Genomic_DNA"/>
</dbReference>
<evidence type="ECO:0000259" key="5">
    <source>
        <dbReference type="PROSITE" id="PS50975"/>
    </source>
</evidence>
<dbReference type="InterPro" id="IPR011761">
    <property type="entry name" value="ATP-grasp"/>
</dbReference>
<dbReference type="NCBIfam" id="NF005543">
    <property type="entry name" value="PRK07206.1"/>
    <property type="match status" value="1"/>
</dbReference>
<dbReference type="GO" id="GO:0016874">
    <property type="term" value="F:ligase activity"/>
    <property type="evidence" value="ECO:0007669"/>
    <property type="project" value="UniProtKB-KW"/>
</dbReference>
<sequence>MMTPPPTGIVVRFPERPKKLEAWAKEHGAVSLSRAAETLVVFEASRGLENIQSIAAKSNTRCTVSLLEPVREFQPLISRRSNTDGKVDTIVIVDPLSSGALLAAMAAERGLGLVRVLSKAFPEEFMRIVPTGCSGTLEWLATLEFDDQSPEATARAISDLEFAHVAGVAVGCESGVECYDMLTELLEGFPSNGSAQSLTRRDKYPMGEAVRAAGLRACEQKLCATWDQAETFIDGWCVLKPCKSAGTDGVYIAKNHEEARRRFNQILGQENIFGETNDAVLVQEFLRGTEFVVDSVSIEGVHKCTAIWVYDKRPCNGAQFVYHSMSLFQTPSGEREEKLVAYVHAVLDALGVRYGPSHAEVMWQHDGPCLVEVGCRPHGGEGTFVGMIEKVIGKGFDQLSVMLDAIEKPYRFHRLPKRPPTFQGGAIEVCLIAYEQGTLRGLPGLQSVRHLASFHAEEIKVAIGDDITKTVDFLSTPGSIMLVHNDADQLHRDVDFIHHISKPGNGLYDISPKLRLRSL</sequence>
<dbReference type="InterPro" id="IPR052032">
    <property type="entry name" value="ATP-dep_AA_Ligase"/>
</dbReference>
<dbReference type="PANTHER" id="PTHR43585">
    <property type="entry name" value="FUMIPYRROLE BIOSYNTHESIS PROTEIN C"/>
    <property type="match status" value="1"/>
</dbReference>
<keyword evidence="2 4" id="KW-0547">Nucleotide-binding</keyword>
<accession>A0AAD7U785</accession>
<dbReference type="PROSITE" id="PS50975">
    <property type="entry name" value="ATP_GRASP"/>
    <property type="match status" value="1"/>
</dbReference>
<dbReference type="AlphaFoldDB" id="A0AAD7U785"/>
<dbReference type="SUPFAM" id="SSF56059">
    <property type="entry name" value="Glutathione synthetase ATP-binding domain-like"/>
    <property type="match status" value="1"/>
</dbReference>
<proteinExistence type="predicted"/>
<dbReference type="GO" id="GO:0046872">
    <property type="term" value="F:metal ion binding"/>
    <property type="evidence" value="ECO:0007669"/>
    <property type="project" value="InterPro"/>
</dbReference>